<accession>A0A8H7E0K6</accession>
<name>A0A8H7E0K6_9EURO</name>
<dbReference type="AlphaFoldDB" id="A0A8H7E0K6"/>
<comment type="caution">
    <text evidence="1">The sequence shown here is derived from an EMBL/GenBank/DDBJ whole genome shotgun (WGS) entry which is preliminary data.</text>
</comment>
<protein>
    <submittedName>
        <fullName evidence="1">Uncharacterized protein</fullName>
    </submittedName>
</protein>
<reference evidence="1" key="1">
    <citation type="submission" date="2020-02" db="EMBL/GenBank/DDBJ databases">
        <authorList>
            <person name="Palmer J.M."/>
        </authorList>
    </citation>
    <scope>NUCLEOTIDE SEQUENCE</scope>
    <source>
        <strain evidence="1">EPUS1.4</strain>
        <tissue evidence="1">Thallus</tissue>
    </source>
</reference>
<dbReference type="EMBL" id="JAACFV010000137">
    <property type="protein sequence ID" value="KAF7504445.1"/>
    <property type="molecule type" value="Genomic_DNA"/>
</dbReference>
<proteinExistence type="predicted"/>
<dbReference type="Proteomes" id="UP000606974">
    <property type="component" value="Unassembled WGS sequence"/>
</dbReference>
<evidence type="ECO:0000313" key="1">
    <source>
        <dbReference type="EMBL" id="KAF7504445.1"/>
    </source>
</evidence>
<organism evidence="1 2">
    <name type="scientific">Endocarpon pusillum</name>
    <dbReference type="NCBI Taxonomy" id="364733"/>
    <lineage>
        <taxon>Eukaryota</taxon>
        <taxon>Fungi</taxon>
        <taxon>Dikarya</taxon>
        <taxon>Ascomycota</taxon>
        <taxon>Pezizomycotina</taxon>
        <taxon>Eurotiomycetes</taxon>
        <taxon>Chaetothyriomycetidae</taxon>
        <taxon>Verrucariales</taxon>
        <taxon>Verrucariaceae</taxon>
        <taxon>Endocarpon</taxon>
    </lineage>
</organism>
<keyword evidence="2" id="KW-1185">Reference proteome</keyword>
<gene>
    <name evidence="1" type="ORF">GJ744_002182</name>
</gene>
<sequence>MKVNLDEIIAMRTCASLCKEWIMAGHNNVYRLVASYVMQQLIGSTRPPGHESPNWTLLVIYVNRPTRVQAYLPFCVPAAVPGKRKRPTEGIPPRCGG</sequence>
<evidence type="ECO:0000313" key="2">
    <source>
        <dbReference type="Proteomes" id="UP000606974"/>
    </source>
</evidence>